<evidence type="ECO:0000256" key="2">
    <source>
        <dbReference type="ARBA" id="ARBA00022679"/>
    </source>
</evidence>
<dbReference type="InterPro" id="IPR000863">
    <property type="entry name" value="Sulfotransferase_dom"/>
</dbReference>
<evidence type="ECO:0000259" key="3">
    <source>
        <dbReference type="Pfam" id="PF00685"/>
    </source>
</evidence>
<dbReference type="SUPFAM" id="SSF52540">
    <property type="entry name" value="P-loop containing nucleoside triphosphate hydrolases"/>
    <property type="match status" value="1"/>
</dbReference>
<evidence type="ECO:0000256" key="1">
    <source>
        <dbReference type="ARBA" id="ARBA00005771"/>
    </source>
</evidence>
<organism evidence="4 5">
    <name type="scientific">Mya arenaria</name>
    <name type="common">Soft-shell clam</name>
    <dbReference type="NCBI Taxonomy" id="6604"/>
    <lineage>
        <taxon>Eukaryota</taxon>
        <taxon>Metazoa</taxon>
        <taxon>Spiralia</taxon>
        <taxon>Lophotrochozoa</taxon>
        <taxon>Mollusca</taxon>
        <taxon>Bivalvia</taxon>
        <taxon>Autobranchia</taxon>
        <taxon>Heteroconchia</taxon>
        <taxon>Euheterodonta</taxon>
        <taxon>Imparidentia</taxon>
        <taxon>Neoheterodontei</taxon>
        <taxon>Myida</taxon>
        <taxon>Myoidea</taxon>
        <taxon>Myidae</taxon>
        <taxon>Mya</taxon>
    </lineage>
</organism>
<comment type="similarity">
    <text evidence="1">Belongs to the sulfotransferase 1 family.</text>
</comment>
<evidence type="ECO:0000313" key="5">
    <source>
        <dbReference type="Proteomes" id="UP001164746"/>
    </source>
</evidence>
<dbReference type="Proteomes" id="UP001164746">
    <property type="component" value="Chromosome 11"/>
</dbReference>
<reference evidence="4" key="1">
    <citation type="submission" date="2022-11" db="EMBL/GenBank/DDBJ databases">
        <title>Centuries of genome instability and evolution in soft-shell clam transmissible cancer (bioRxiv).</title>
        <authorList>
            <person name="Hart S.F.M."/>
            <person name="Yonemitsu M.A."/>
            <person name="Giersch R.M."/>
            <person name="Beal B.F."/>
            <person name="Arriagada G."/>
            <person name="Davis B.W."/>
            <person name="Ostrander E.A."/>
            <person name="Goff S.P."/>
            <person name="Metzger M.J."/>
        </authorList>
    </citation>
    <scope>NUCLEOTIDE SEQUENCE</scope>
    <source>
        <strain evidence="4">MELC-2E11</strain>
        <tissue evidence="4">Siphon/mantle</tissue>
    </source>
</reference>
<name>A0ABY7FDB5_MYAAR</name>
<evidence type="ECO:0000313" key="4">
    <source>
        <dbReference type="EMBL" id="WAR19164.1"/>
    </source>
</evidence>
<feature type="domain" description="Sulfotransferase" evidence="3">
    <location>
        <begin position="49"/>
        <end position="250"/>
    </location>
</feature>
<accession>A0ABY7FDB5</accession>
<proteinExistence type="inferred from homology"/>
<dbReference type="Pfam" id="PF00685">
    <property type="entry name" value="Sulfotransfer_1"/>
    <property type="match status" value="1"/>
</dbReference>
<sequence>MTTVTEVDASGASMRLTLVDGDYRLPPFDPNPKDTEDRLRALPELKCRPDDVFLFTSIKSGTHWVWEIVSMLYNGRAETIQKSKVTGMLEFPSDKEAEASPRIFNTHLKPKYLPKVIFQEKRKAVLVLRNPKDVVVSHYFHVKGIAFLNYGGTFENFLKMSMEGKSEFNGMLGFVEYVRDWDKILEENKYPIHNGLQELKKLAEFLEVQASDELLEAVNKKCHFDNMKLDKADLQAVPLKNDFSFYRKVRRTSRKSMFLVPGFSDAMRERRSRMIRSECSWIASHAA</sequence>
<keyword evidence="2" id="KW-0808">Transferase</keyword>
<dbReference type="InterPro" id="IPR027417">
    <property type="entry name" value="P-loop_NTPase"/>
</dbReference>
<dbReference type="Gene3D" id="3.40.50.300">
    <property type="entry name" value="P-loop containing nucleotide triphosphate hydrolases"/>
    <property type="match status" value="1"/>
</dbReference>
<dbReference type="PANTHER" id="PTHR11783">
    <property type="entry name" value="SULFOTRANSFERASE SULT"/>
    <property type="match status" value="1"/>
</dbReference>
<keyword evidence="5" id="KW-1185">Reference proteome</keyword>
<gene>
    <name evidence="4" type="ORF">MAR_001002</name>
</gene>
<protein>
    <submittedName>
        <fullName evidence="4">ST1E1-like protein</fullName>
    </submittedName>
</protein>
<dbReference type="EMBL" id="CP111022">
    <property type="protein sequence ID" value="WAR19164.1"/>
    <property type="molecule type" value="Genomic_DNA"/>
</dbReference>